<reference evidence="2" key="1">
    <citation type="submission" date="2014-09" db="EMBL/GenBank/DDBJ databases">
        <authorList>
            <person name="Magalhaes I.L.F."/>
            <person name="Oliveira U."/>
            <person name="Santos F.R."/>
            <person name="Vidigal T.H.D.A."/>
            <person name="Brescovit A.D."/>
            <person name="Santos A.J."/>
        </authorList>
    </citation>
    <scope>NUCLEOTIDE SEQUENCE</scope>
    <source>
        <tissue evidence="2">Shoot tissue taken approximately 20 cm above the soil surface</tissue>
    </source>
</reference>
<accession>A0A0A8YB90</accession>
<dbReference type="EMBL" id="GBRH01277178">
    <property type="protein sequence ID" value="JAD20717.1"/>
    <property type="molecule type" value="Transcribed_RNA"/>
</dbReference>
<evidence type="ECO:0000313" key="2">
    <source>
        <dbReference type="EMBL" id="JAD20717.1"/>
    </source>
</evidence>
<dbReference type="AlphaFoldDB" id="A0A0A8YB90"/>
<name>A0A0A8YB90_ARUDO</name>
<feature type="region of interest" description="Disordered" evidence="1">
    <location>
        <begin position="1"/>
        <end position="29"/>
    </location>
</feature>
<reference evidence="2" key="2">
    <citation type="journal article" date="2015" name="Data Brief">
        <title>Shoot transcriptome of the giant reed, Arundo donax.</title>
        <authorList>
            <person name="Barrero R.A."/>
            <person name="Guerrero F.D."/>
            <person name="Moolhuijzen P."/>
            <person name="Goolsby J.A."/>
            <person name="Tidwell J."/>
            <person name="Bellgard S.E."/>
            <person name="Bellgard M.I."/>
        </authorList>
    </citation>
    <scope>NUCLEOTIDE SEQUENCE</scope>
    <source>
        <tissue evidence="2">Shoot tissue taken approximately 20 cm above the soil surface</tissue>
    </source>
</reference>
<protein>
    <submittedName>
        <fullName evidence="2">Uncharacterized protein</fullName>
    </submittedName>
</protein>
<evidence type="ECO:0000256" key="1">
    <source>
        <dbReference type="SAM" id="MobiDB-lite"/>
    </source>
</evidence>
<organism evidence="2">
    <name type="scientific">Arundo donax</name>
    <name type="common">Giant reed</name>
    <name type="synonym">Donax arundinaceus</name>
    <dbReference type="NCBI Taxonomy" id="35708"/>
    <lineage>
        <taxon>Eukaryota</taxon>
        <taxon>Viridiplantae</taxon>
        <taxon>Streptophyta</taxon>
        <taxon>Embryophyta</taxon>
        <taxon>Tracheophyta</taxon>
        <taxon>Spermatophyta</taxon>
        <taxon>Magnoliopsida</taxon>
        <taxon>Liliopsida</taxon>
        <taxon>Poales</taxon>
        <taxon>Poaceae</taxon>
        <taxon>PACMAD clade</taxon>
        <taxon>Arundinoideae</taxon>
        <taxon>Arundineae</taxon>
        <taxon>Arundo</taxon>
    </lineage>
</organism>
<sequence length="29" mass="3416">MWIPSFKWDAQARTPEPAESMELEKHSGR</sequence>
<proteinExistence type="predicted"/>